<keyword evidence="3" id="KW-1185">Reference proteome</keyword>
<dbReference type="Pfam" id="PF01872">
    <property type="entry name" value="RibD_C"/>
    <property type="match status" value="1"/>
</dbReference>
<accession>A0ABY8XCM1</accession>
<gene>
    <name evidence="2" type="ORF">QP939_30705</name>
</gene>
<dbReference type="SUPFAM" id="SSF53597">
    <property type="entry name" value="Dihydrofolate reductase-like"/>
    <property type="match status" value="1"/>
</dbReference>
<sequence>MTRGRRITANLSLTLDGRYHGPAGPDDFEAFIPYVTTDVSRDHMARMCEEATTAVLSRANAEHFMDFWPRMADDPTADPRDRTYAKWLLDAQKVVFSTTVTKSPWDRTRMVNGPAAEIVKNLTGTVLINSSPSVLKPLLKADLVDRLYVIVCPEITGGGQRLFEEGLPRSKWTLTDHEVGGQGEMAMTYDRAR</sequence>
<evidence type="ECO:0000313" key="2">
    <source>
        <dbReference type="EMBL" id="WIV53273.1"/>
    </source>
</evidence>
<evidence type="ECO:0000259" key="1">
    <source>
        <dbReference type="Pfam" id="PF01872"/>
    </source>
</evidence>
<evidence type="ECO:0000313" key="3">
    <source>
        <dbReference type="Proteomes" id="UP001227101"/>
    </source>
</evidence>
<protein>
    <submittedName>
        <fullName evidence="2">Dihydrofolate reductase family protein</fullName>
    </submittedName>
</protein>
<dbReference type="InterPro" id="IPR002734">
    <property type="entry name" value="RibDG_C"/>
</dbReference>
<dbReference type="RefSeq" id="WP_285449663.1">
    <property type="nucleotide sequence ID" value="NZ_CP127173.1"/>
</dbReference>
<dbReference type="InterPro" id="IPR024072">
    <property type="entry name" value="DHFR-like_dom_sf"/>
</dbReference>
<name>A0ABY8XCM1_9PSEU</name>
<proteinExistence type="predicted"/>
<dbReference type="EMBL" id="CP127173">
    <property type="protein sequence ID" value="WIV53273.1"/>
    <property type="molecule type" value="Genomic_DNA"/>
</dbReference>
<feature type="domain" description="Bacterial bifunctional deaminase-reductase C-terminal" evidence="1">
    <location>
        <begin position="7"/>
        <end position="183"/>
    </location>
</feature>
<reference evidence="2 3" key="1">
    <citation type="submission" date="2023-06" db="EMBL/GenBank/DDBJ databases">
        <authorList>
            <person name="Oyuntsetseg B."/>
            <person name="Kim S.B."/>
        </authorList>
    </citation>
    <scope>NUCLEOTIDE SEQUENCE [LARGE SCALE GENOMIC DNA]</scope>
    <source>
        <strain evidence="2 3">2-2</strain>
    </source>
</reference>
<dbReference type="Proteomes" id="UP001227101">
    <property type="component" value="Chromosome"/>
</dbReference>
<dbReference type="Gene3D" id="3.40.430.10">
    <property type="entry name" value="Dihydrofolate Reductase, subunit A"/>
    <property type="match status" value="1"/>
</dbReference>
<organism evidence="2 3">
    <name type="scientific">Amycolatopsis nalaikhensis</name>
    <dbReference type="NCBI Taxonomy" id="715472"/>
    <lineage>
        <taxon>Bacteria</taxon>
        <taxon>Bacillati</taxon>
        <taxon>Actinomycetota</taxon>
        <taxon>Actinomycetes</taxon>
        <taxon>Pseudonocardiales</taxon>
        <taxon>Pseudonocardiaceae</taxon>
        <taxon>Amycolatopsis</taxon>
    </lineage>
</organism>